<dbReference type="InterPro" id="IPR015879">
    <property type="entry name" value="Ring_hydroxy_dOase_asu_C_dom"/>
</dbReference>
<comment type="cofactor">
    <cofactor evidence="1">
        <name>Fe cation</name>
        <dbReference type="ChEBI" id="CHEBI:24875"/>
    </cofactor>
</comment>
<sequence>MTTIDWQQYSRLLTQPIEEAKSLPFAAYTDPDVLAAEVKAVFHNDWVFVCAEQQLPKPGDYFALDLAGEPLAIVRGRDGNIRALSNSCRHRGTPLLDSGFGQLSRHIVCPYHAWTYTDIGELKGAPFMGSVEIDKTKHCLESFPLESWYGLLFVNLAQQPRAFSERLNGINDYLGHFELDRFKVGYGGETEHWQANWKLAVENGIESYHLFKVHTETLETITPTRDAFYIAGSSEWTLTAGRMKEQRSTLSRWLTGETPRVLQYYLLVFLPPGFVGILTYESFDWISLLPDGTGACFVHSGGISTAAPALGETPESQFAASFLAEDKFICERVQQGMSGRRGRGGKLVELERILVDFRQFLLSRQFDTPPLPLYTSSEGQMFVQP</sequence>
<keyword evidence="5" id="KW-0408">Iron</keyword>
<protein>
    <submittedName>
        <fullName evidence="8">Aromatic ring-hydroxylating dioxygenase subunit alpha</fullName>
    </submittedName>
</protein>
<name>A0ABY9EF76_9GAMM</name>
<reference evidence="8 9" key="1">
    <citation type="submission" date="2022-05" db="EMBL/GenBank/DDBJ databases">
        <title>Microbulbifer sp. nov., isolated from sponge.</title>
        <authorList>
            <person name="Gao L."/>
        </authorList>
    </citation>
    <scope>NUCLEOTIDE SEQUENCE [LARGE SCALE GENOMIC DNA]</scope>
    <source>
        <strain evidence="8 9">MI-G</strain>
    </source>
</reference>
<dbReference type="Pfam" id="PF00355">
    <property type="entry name" value="Rieske"/>
    <property type="match status" value="1"/>
</dbReference>
<dbReference type="SUPFAM" id="SSF50022">
    <property type="entry name" value="ISP domain"/>
    <property type="match status" value="1"/>
</dbReference>
<dbReference type="SUPFAM" id="SSF55961">
    <property type="entry name" value="Bet v1-like"/>
    <property type="match status" value="1"/>
</dbReference>
<dbReference type="Gene3D" id="3.90.380.10">
    <property type="entry name" value="Naphthalene 1,2-dioxygenase Alpha Subunit, Chain A, domain 1"/>
    <property type="match status" value="1"/>
</dbReference>
<proteinExistence type="predicted"/>
<dbReference type="PANTHER" id="PTHR43756">
    <property type="entry name" value="CHOLINE MONOOXYGENASE, CHLOROPLASTIC"/>
    <property type="match status" value="1"/>
</dbReference>
<keyword evidence="9" id="KW-1185">Reference proteome</keyword>
<keyword evidence="2" id="KW-0001">2Fe-2S</keyword>
<evidence type="ECO:0000259" key="7">
    <source>
        <dbReference type="PROSITE" id="PS51296"/>
    </source>
</evidence>
<dbReference type="PANTHER" id="PTHR43756:SF5">
    <property type="entry name" value="CHOLINE MONOOXYGENASE, CHLOROPLASTIC"/>
    <property type="match status" value="1"/>
</dbReference>
<keyword evidence="6" id="KW-0411">Iron-sulfur</keyword>
<dbReference type="InterPro" id="IPR017941">
    <property type="entry name" value="Rieske_2Fe-2S"/>
</dbReference>
<evidence type="ECO:0000256" key="2">
    <source>
        <dbReference type="ARBA" id="ARBA00022714"/>
    </source>
</evidence>
<organism evidence="8 9">
    <name type="scientific">Microbulbifer spongiae</name>
    <dbReference type="NCBI Taxonomy" id="2944933"/>
    <lineage>
        <taxon>Bacteria</taxon>
        <taxon>Pseudomonadati</taxon>
        <taxon>Pseudomonadota</taxon>
        <taxon>Gammaproteobacteria</taxon>
        <taxon>Cellvibrionales</taxon>
        <taxon>Microbulbiferaceae</taxon>
        <taxon>Microbulbifer</taxon>
    </lineage>
</organism>
<keyword evidence="3" id="KW-0479">Metal-binding</keyword>
<dbReference type="PRINTS" id="PR00090">
    <property type="entry name" value="RNGDIOXGNASE"/>
</dbReference>
<feature type="domain" description="Rieske" evidence="7">
    <location>
        <begin position="46"/>
        <end position="154"/>
    </location>
</feature>
<evidence type="ECO:0000256" key="3">
    <source>
        <dbReference type="ARBA" id="ARBA00022723"/>
    </source>
</evidence>
<dbReference type="RefSeq" id="WP_301418134.1">
    <property type="nucleotide sequence ID" value="NZ_CP098023.1"/>
</dbReference>
<dbReference type="Gene3D" id="2.102.10.10">
    <property type="entry name" value="Rieske [2Fe-2S] iron-sulphur domain"/>
    <property type="match status" value="1"/>
</dbReference>
<dbReference type="EMBL" id="CP098023">
    <property type="protein sequence ID" value="WKD51145.1"/>
    <property type="molecule type" value="Genomic_DNA"/>
</dbReference>
<dbReference type="Pfam" id="PF00848">
    <property type="entry name" value="Ring_hydroxyl_A"/>
    <property type="match status" value="1"/>
</dbReference>
<dbReference type="Proteomes" id="UP001321520">
    <property type="component" value="Chromosome"/>
</dbReference>
<evidence type="ECO:0000256" key="1">
    <source>
        <dbReference type="ARBA" id="ARBA00001962"/>
    </source>
</evidence>
<evidence type="ECO:0000313" key="9">
    <source>
        <dbReference type="Proteomes" id="UP001321520"/>
    </source>
</evidence>
<keyword evidence="4" id="KW-0560">Oxidoreductase</keyword>
<gene>
    <name evidence="8" type="ORF">M8T91_06955</name>
</gene>
<evidence type="ECO:0000256" key="5">
    <source>
        <dbReference type="ARBA" id="ARBA00023004"/>
    </source>
</evidence>
<dbReference type="PROSITE" id="PS51296">
    <property type="entry name" value="RIESKE"/>
    <property type="match status" value="1"/>
</dbReference>
<dbReference type="InterPro" id="IPR001663">
    <property type="entry name" value="Rng_hydr_dOase-A"/>
</dbReference>
<dbReference type="GO" id="GO:0051213">
    <property type="term" value="F:dioxygenase activity"/>
    <property type="evidence" value="ECO:0007669"/>
    <property type="project" value="UniProtKB-KW"/>
</dbReference>
<accession>A0ABY9EF76</accession>
<evidence type="ECO:0000256" key="4">
    <source>
        <dbReference type="ARBA" id="ARBA00023002"/>
    </source>
</evidence>
<dbReference type="CDD" id="cd03469">
    <property type="entry name" value="Rieske_RO_Alpha_N"/>
    <property type="match status" value="1"/>
</dbReference>
<keyword evidence="8" id="KW-0223">Dioxygenase</keyword>
<evidence type="ECO:0000313" key="8">
    <source>
        <dbReference type="EMBL" id="WKD51145.1"/>
    </source>
</evidence>
<evidence type="ECO:0000256" key="6">
    <source>
        <dbReference type="ARBA" id="ARBA00023014"/>
    </source>
</evidence>
<dbReference type="InterPro" id="IPR036922">
    <property type="entry name" value="Rieske_2Fe-2S_sf"/>
</dbReference>